<dbReference type="RefSeq" id="WP_239156725.1">
    <property type="nucleotide sequence ID" value="NZ_AP023355.1"/>
</dbReference>
<keyword evidence="4" id="KW-0067">ATP-binding</keyword>
<evidence type="ECO:0000313" key="11">
    <source>
        <dbReference type="Proteomes" id="UP000611640"/>
    </source>
</evidence>
<evidence type="ECO:0000256" key="5">
    <source>
        <dbReference type="ARBA" id="ARBA00022989"/>
    </source>
</evidence>
<name>A0A7R7HVV2_9ACTN</name>
<dbReference type="SMART" id="SM00382">
    <property type="entry name" value="AAA"/>
    <property type="match status" value="1"/>
</dbReference>
<dbReference type="KEGG" id="atl:Athai_09610"/>
<evidence type="ECO:0000256" key="6">
    <source>
        <dbReference type="ARBA" id="ARBA00023136"/>
    </source>
</evidence>
<evidence type="ECO:0000256" key="2">
    <source>
        <dbReference type="ARBA" id="ARBA00022692"/>
    </source>
</evidence>
<feature type="domain" description="ABC transmembrane type-1" evidence="9">
    <location>
        <begin position="42"/>
        <end position="327"/>
    </location>
</feature>
<dbReference type="PANTHER" id="PTHR43394:SF1">
    <property type="entry name" value="ATP-BINDING CASSETTE SUB-FAMILY B MEMBER 10, MITOCHONDRIAL"/>
    <property type="match status" value="1"/>
</dbReference>
<dbReference type="EMBL" id="AP023355">
    <property type="protein sequence ID" value="BCJ33458.1"/>
    <property type="molecule type" value="Genomic_DNA"/>
</dbReference>
<evidence type="ECO:0000256" key="4">
    <source>
        <dbReference type="ARBA" id="ARBA00022840"/>
    </source>
</evidence>
<dbReference type="PROSITE" id="PS00211">
    <property type="entry name" value="ABC_TRANSPORTER_1"/>
    <property type="match status" value="1"/>
</dbReference>
<dbReference type="PROSITE" id="PS50893">
    <property type="entry name" value="ABC_TRANSPORTER_2"/>
    <property type="match status" value="1"/>
</dbReference>
<keyword evidence="2 7" id="KW-0812">Transmembrane</keyword>
<comment type="subcellular location">
    <subcellularLocation>
        <location evidence="1">Cell membrane</location>
        <topology evidence="1">Multi-pass membrane protein</topology>
    </subcellularLocation>
</comment>
<accession>A0A7R7HVV2</accession>
<keyword evidence="6 7" id="KW-0472">Membrane</keyword>
<feature type="transmembrane region" description="Helical" evidence="7">
    <location>
        <begin position="181"/>
        <end position="200"/>
    </location>
</feature>
<dbReference type="SUPFAM" id="SSF90123">
    <property type="entry name" value="ABC transporter transmembrane region"/>
    <property type="match status" value="1"/>
</dbReference>
<dbReference type="Pfam" id="PF00005">
    <property type="entry name" value="ABC_tran"/>
    <property type="match status" value="1"/>
</dbReference>
<dbReference type="PROSITE" id="PS50929">
    <property type="entry name" value="ABC_TM1F"/>
    <property type="match status" value="1"/>
</dbReference>
<dbReference type="InterPro" id="IPR003439">
    <property type="entry name" value="ABC_transporter-like_ATP-bd"/>
</dbReference>
<dbReference type="Proteomes" id="UP000611640">
    <property type="component" value="Chromosome"/>
</dbReference>
<gene>
    <name evidence="10" type="ORF">Athai_09610</name>
</gene>
<feature type="domain" description="ABC transporter" evidence="8">
    <location>
        <begin position="361"/>
        <end position="611"/>
    </location>
</feature>
<feature type="transmembrane region" description="Helical" evidence="7">
    <location>
        <begin position="73"/>
        <end position="92"/>
    </location>
</feature>
<dbReference type="InterPro" id="IPR027417">
    <property type="entry name" value="P-loop_NTPase"/>
</dbReference>
<evidence type="ECO:0000256" key="3">
    <source>
        <dbReference type="ARBA" id="ARBA00022741"/>
    </source>
</evidence>
<evidence type="ECO:0000313" key="10">
    <source>
        <dbReference type="EMBL" id="BCJ33458.1"/>
    </source>
</evidence>
<keyword evidence="11" id="KW-1185">Reference proteome</keyword>
<organism evidence="10 11">
    <name type="scientific">Actinocatenispora thailandica</name>
    <dbReference type="NCBI Taxonomy" id="227318"/>
    <lineage>
        <taxon>Bacteria</taxon>
        <taxon>Bacillati</taxon>
        <taxon>Actinomycetota</taxon>
        <taxon>Actinomycetes</taxon>
        <taxon>Micromonosporales</taxon>
        <taxon>Micromonosporaceae</taxon>
        <taxon>Actinocatenispora</taxon>
    </lineage>
</organism>
<feature type="transmembrane region" description="Helical" evidence="7">
    <location>
        <begin position="270"/>
        <end position="289"/>
    </location>
</feature>
<evidence type="ECO:0000259" key="9">
    <source>
        <dbReference type="PROSITE" id="PS50929"/>
    </source>
</evidence>
<feature type="transmembrane region" description="Helical" evidence="7">
    <location>
        <begin position="154"/>
        <end position="175"/>
    </location>
</feature>
<dbReference type="InterPro" id="IPR036640">
    <property type="entry name" value="ABC1_TM_sf"/>
</dbReference>
<dbReference type="GO" id="GO:0005524">
    <property type="term" value="F:ATP binding"/>
    <property type="evidence" value="ECO:0007669"/>
    <property type="project" value="UniProtKB-KW"/>
</dbReference>
<dbReference type="InterPro" id="IPR003593">
    <property type="entry name" value="AAA+_ATPase"/>
</dbReference>
<keyword evidence="3" id="KW-0547">Nucleotide-binding</keyword>
<dbReference type="GO" id="GO:0005886">
    <property type="term" value="C:plasma membrane"/>
    <property type="evidence" value="ECO:0007669"/>
    <property type="project" value="UniProtKB-SubCell"/>
</dbReference>
<sequence length="625" mass="66388">MRTRLRAARSALAAAAASVRLLGTASGTAVRMAWRASPALVLASMTLAVLSGATPGAAAWLTKTVLDRLAGHASWAQLTVPAVGLALAGLVAAVAPQLSGYAENELRRSVNLLMQAEMFAAINGFAGMRRFEDPRFHDRLRLAQQAGQSAPQKLVAAALIVAQSLVTLAGLLGALFVLSPLMAVVVLVSTLPAVLAQLALSRQRARFMWRSSPTARRQLFYAALQTDPVAAKEVRLFGLGDWLRGRMLTDLRTVNTGERALDRGVVRTQAALALLGALVAAGGLVYAIAAAARGSLTLGDVTVFVAAIAGAQSALSNLVSRIADSHQSATMFEHYLDVVRSPSDLPVPATPAALPALRRGIELRDVWFRYDESGPWVLRGVDLFLPYGQAAALVGLNGAGKSTLVKLVCRFYDPTRGSIRWDGVDIRDVPVAQLRDRIGAVFQDHMNYDLSAAENVGLGDLSVLDDRGRIRAAADAADIDETLAGLPRGYDTMLSRLFYAGEDDEDPEVGVSLSGGQWQRVALARALLRQGRDLLILDEPSSGLDAEAEHAIHERLRAHRAGRTSLLISHRLGAVRQADLIVVLAGGRIVERGDHATLLAAEGEYARLFALQAAGYQAENAGSAA</sequence>
<dbReference type="Gene3D" id="3.40.50.300">
    <property type="entry name" value="P-loop containing nucleotide triphosphate hydrolases"/>
    <property type="match status" value="1"/>
</dbReference>
<dbReference type="SUPFAM" id="SSF52540">
    <property type="entry name" value="P-loop containing nucleoside triphosphate hydrolases"/>
    <property type="match status" value="1"/>
</dbReference>
<protein>
    <submittedName>
        <fullName evidence="10">Multidrug ABC transporter permease</fullName>
    </submittedName>
</protein>
<keyword evidence="5 7" id="KW-1133">Transmembrane helix</keyword>
<evidence type="ECO:0000256" key="1">
    <source>
        <dbReference type="ARBA" id="ARBA00004651"/>
    </source>
</evidence>
<dbReference type="AlphaFoldDB" id="A0A7R7HVV2"/>
<dbReference type="InterPro" id="IPR017871">
    <property type="entry name" value="ABC_transporter-like_CS"/>
</dbReference>
<proteinExistence type="predicted"/>
<dbReference type="InterPro" id="IPR011527">
    <property type="entry name" value="ABC1_TM_dom"/>
</dbReference>
<dbReference type="GO" id="GO:0015421">
    <property type="term" value="F:ABC-type oligopeptide transporter activity"/>
    <property type="evidence" value="ECO:0007669"/>
    <property type="project" value="TreeGrafter"/>
</dbReference>
<evidence type="ECO:0000259" key="8">
    <source>
        <dbReference type="PROSITE" id="PS50893"/>
    </source>
</evidence>
<reference evidence="10 11" key="1">
    <citation type="submission" date="2020-08" db="EMBL/GenBank/DDBJ databases">
        <title>Whole genome shotgun sequence of Actinocatenispora thailandica NBRC 105041.</title>
        <authorList>
            <person name="Komaki H."/>
            <person name="Tamura T."/>
        </authorList>
    </citation>
    <scope>NUCLEOTIDE SEQUENCE [LARGE SCALE GENOMIC DNA]</scope>
    <source>
        <strain evidence="10 11">NBRC 105041</strain>
    </source>
</reference>
<evidence type="ECO:0000256" key="7">
    <source>
        <dbReference type="SAM" id="Phobius"/>
    </source>
</evidence>
<dbReference type="InterPro" id="IPR039421">
    <property type="entry name" value="Type_1_exporter"/>
</dbReference>
<feature type="transmembrane region" description="Helical" evidence="7">
    <location>
        <begin position="37"/>
        <end position="61"/>
    </location>
</feature>
<dbReference type="GO" id="GO:0016887">
    <property type="term" value="F:ATP hydrolysis activity"/>
    <property type="evidence" value="ECO:0007669"/>
    <property type="project" value="InterPro"/>
</dbReference>
<dbReference type="PANTHER" id="PTHR43394">
    <property type="entry name" value="ATP-DEPENDENT PERMEASE MDL1, MITOCHONDRIAL"/>
    <property type="match status" value="1"/>
</dbReference>
<dbReference type="Gene3D" id="1.20.1560.10">
    <property type="entry name" value="ABC transporter type 1, transmembrane domain"/>
    <property type="match status" value="1"/>
</dbReference>